<dbReference type="OrthoDB" id="1259151at2759"/>
<name>A0A1J7JA72_9PEZI</name>
<organism evidence="2 3">
    <name type="scientific">Coniochaeta ligniaria NRRL 30616</name>
    <dbReference type="NCBI Taxonomy" id="1408157"/>
    <lineage>
        <taxon>Eukaryota</taxon>
        <taxon>Fungi</taxon>
        <taxon>Dikarya</taxon>
        <taxon>Ascomycota</taxon>
        <taxon>Pezizomycotina</taxon>
        <taxon>Sordariomycetes</taxon>
        <taxon>Sordariomycetidae</taxon>
        <taxon>Coniochaetales</taxon>
        <taxon>Coniochaetaceae</taxon>
        <taxon>Coniochaeta</taxon>
    </lineage>
</organism>
<proteinExistence type="predicted"/>
<accession>A0A1J7JA72</accession>
<dbReference type="AlphaFoldDB" id="A0A1J7JA72"/>
<feature type="domain" description="F-box" evidence="1">
    <location>
        <begin position="19"/>
        <end position="66"/>
    </location>
</feature>
<sequence>MTTIPTTPLPVAMADAGDSTALERLPSELLLGILKNLETARDMSSLACASKELKRRVDSSAAWRDFAQSKFPLLTIPSESVRDWKALARSLTYQSRCWDRRSIRYTGMFGPQQPQTKGLVFQPVVAVDYDIESGREVVVWGAGEDIVARYRKRGATQAQAQQSSADWRQLLGAEHGFRAGVDDVTTMDIVKLPHLKAPAMLAGRDSGDLSLLSLQPDQSFGQLHANLGPQGTTESPKQSTIMSVDVFNDNLVAACTNLGVAIYRLPSDDNTTAIPPIDVYDVLSATTQQAYNAKWMGGDNLLAVALRGTIDPLRYLTVTPTGWTVEAAAKNAQVIEQFDLKQGSILANSLQPVRQFPGMKGPTPLLLSSWKDGTV</sequence>
<dbReference type="InterPro" id="IPR001810">
    <property type="entry name" value="F-box_dom"/>
</dbReference>
<dbReference type="Proteomes" id="UP000182658">
    <property type="component" value="Unassembled WGS sequence"/>
</dbReference>
<dbReference type="PROSITE" id="PS50181">
    <property type="entry name" value="FBOX"/>
    <property type="match status" value="1"/>
</dbReference>
<evidence type="ECO:0000313" key="2">
    <source>
        <dbReference type="EMBL" id="OIW24458.1"/>
    </source>
</evidence>
<dbReference type="Pfam" id="PF12937">
    <property type="entry name" value="F-box-like"/>
    <property type="match status" value="1"/>
</dbReference>
<evidence type="ECO:0000259" key="1">
    <source>
        <dbReference type="PROSITE" id="PS50181"/>
    </source>
</evidence>
<reference evidence="2 3" key="1">
    <citation type="submission" date="2016-10" db="EMBL/GenBank/DDBJ databases">
        <title>Draft genome sequence of Coniochaeta ligniaria NRRL30616, a lignocellulolytic fungus for bioabatement of inhibitors in plant biomass hydrolysates.</title>
        <authorList>
            <consortium name="DOE Joint Genome Institute"/>
            <person name="Jimenez D.J."/>
            <person name="Hector R.E."/>
            <person name="Riley R."/>
            <person name="Sun H."/>
            <person name="Grigoriev I.V."/>
            <person name="Van Elsas J.D."/>
            <person name="Nichols N.N."/>
        </authorList>
    </citation>
    <scope>NUCLEOTIDE SEQUENCE [LARGE SCALE GENOMIC DNA]</scope>
    <source>
        <strain evidence="2 3">NRRL 30616</strain>
    </source>
</reference>
<gene>
    <name evidence="2" type="ORF">CONLIGDRAFT_623315</name>
</gene>
<dbReference type="EMBL" id="KV875103">
    <property type="protein sequence ID" value="OIW24458.1"/>
    <property type="molecule type" value="Genomic_DNA"/>
</dbReference>
<keyword evidence="3" id="KW-1185">Reference proteome</keyword>
<dbReference type="InterPro" id="IPR036047">
    <property type="entry name" value="F-box-like_dom_sf"/>
</dbReference>
<evidence type="ECO:0000313" key="3">
    <source>
        <dbReference type="Proteomes" id="UP000182658"/>
    </source>
</evidence>
<dbReference type="SUPFAM" id="SSF81383">
    <property type="entry name" value="F-box domain"/>
    <property type="match status" value="1"/>
</dbReference>
<feature type="non-terminal residue" evidence="2">
    <location>
        <position position="375"/>
    </location>
</feature>
<protein>
    <recommendedName>
        <fullName evidence="1">F-box domain-containing protein</fullName>
    </recommendedName>
</protein>
<dbReference type="InParanoid" id="A0A1J7JA72"/>
<dbReference type="Gene3D" id="1.20.1280.50">
    <property type="match status" value="1"/>
</dbReference>